<evidence type="ECO:0000259" key="2">
    <source>
        <dbReference type="Pfam" id="PF01936"/>
    </source>
</evidence>
<dbReference type="InterPro" id="IPR047140">
    <property type="entry name" value="LabA"/>
</dbReference>
<reference evidence="3" key="1">
    <citation type="submission" date="2009-01" db="EMBL/GenBank/DDBJ databases">
        <title>Complete sequence of plasmid2 Cyanothece sp. PCC 7425.</title>
        <authorList>
            <consortium name="US DOE Joint Genome Institute"/>
            <person name="Lucas S."/>
            <person name="Copeland A."/>
            <person name="Lapidus A."/>
            <person name="Glavina del Rio T."/>
            <person name="Dalin E."/>
            <person name="Tice H."/>
            <person name="Bruce D."/>
            <person name="Goodwin L."/>
            <person name="Pitluck S."/>
            <person name="Sims D."/>
            <person name="Meineke L."/>
            <person name="Brettin T."/>
            <person name="Detter J.C."/>
            <person name="Han C."/>
            <person name="Larimer F."/>
            <person name="Land M."/>
            <person name="Hauser L."/>
            <person name="Kyrpides N."/>
            <person name="Ovchinnikova G."/>
            <person name="Liberton M."/>
            <person name="Stoeckel J."/>
            <person name="Banerjee A."/>
            <person name="Singh A."/>
            <person name="Page L."/>
            <person name="Sato H."/>
            <person name="Zhao L."/>
            <person name="Sherman L."/>
            <person name="Pakrasi H."/>
            <person name="Richardson P."/>
        </authorList>
    </citation>
    <scope>NUCLEOTIDE SEQUENCE</scope>
    <source>
        <strain evidence="3">PCC 7425</strain>
        <plasmid evidence="3">pP742502</plasmid>
    </source>
</reference>
<sequence length="343" mass="38532">MRTDSAAQSSSSRNNLSYFPLAGSIVGSLVGVFTQQLLLACLPLYLNLLLMQIRDRQRYLALVQNQSKQTQAIASWQEQSQQSSQQIQQQLSGLQSRFDQFQSQPAAALTKTHLQPVINQIRELQIENKQFKLRDIPQLQQQIDVVQSSLKDRLDIEPPQVVQPSEPQTPAIFIDAANLEYSARDLNLQLDYQKIYRFLTKGMKQPRVFFYTGERPGDARQKKQLDWLTGIGYQLVTKKIVRQPGGTEKANLDVELALDMYRLADTLSRAVLVSGDGDFTQALQLLKQQGIAVDVISFRSCTSKALIKAANRYIDLEQRTAEICTSGVSPLTAFIPNKLQSAG</sequence>
<dbReference type="EMBL" id="CP001346">
    <property type="protein sequence ID" value="ACL47860.1"/>
    <property type="molecule type" value="Genomic_DNA"/>
</dbReference>
<dbReference type="CDD" id="cd10911">
    <property type="entry name" value="PIN_LabA"/>
    <property type="match status" value="1"/>
</dbReference>
<dbReference type="OrthoDB" id="9794137at2"/>
<dbReference type="KEGG" id="cyn:Cyan7425_0165"/>
<accession>B8HZL2</accession>
<keyword evidence="1" id="KW-1133">Transmembrane helix</keyword>
<evidence type="ECO:0000313" key="3">
    <source>
        <dbReference type="EMBL" id="ACL47860.1"/>
    </source>
</evidence>
<feature type="transmembrane region" description="Helical" evidence="1">
    <location>
        <begin position="25"/>
        <end position="50"/>
    </location>
</feature>
<dbReference type="GO" id="GO:0004540">
    <property type="term" value="F:RNA nuclease activity"/>
    <property type="evidence" value="ECO:0007669"/>
    <property type="project" value="InterPro"/>
</dbReference>
<dbReference type="Pfam" id="PF01936">
    <property type="entry name" value="NYN"/>
    <property type="match status" value="1"/>
</dbReference>
<evidence type="ECO:0000256" key="1">
    <source>
        <dbReference type="SAM" id="Phobius"/>
    </source>
</evidence>
<keyword evidence="1" id="KW-0812">Transmembrane</keyword>
<dbReference type="eggNOG" id="COG1432">
    <property type="taxonomic scope" value="Bacteria"/>
</dbReference>
<name>B8HZL2_CYAP4</name>
<organism evidence="3">
    <name type="scientific">Cyanothece sp. (strain PCC 7425 / ATCC 29141)</name>
    <dbReference type="NCBI Taxonomy" id="395961"/>
    <lineage>
        <taxon>Bacteria</taxon>
        <taxon>Bacillati</taxon>
        <taxon>Cyanobacteriota</taxon>
        <taxon>Cyanophyceae</taxon>
        <taxon>Gomontiellales</taxon>
        <taxon>Cyanothecaceae</taxon>
        <taxon>Cyanothece</taxon>
    </lineage>
</organism>
<protein>
    <recommendedName>
        <fullName evidence="2">NYN domain-containing protein</fullName>
    </recommendedName>
</protein>
<dbReference type="InterPro" id="IPR021139">
    <property type="entry name" value="NYN"/>
</dbReference>
<geneLocation type="plasmid" evidence="3">
    <name>pP742502</name>
</geneLocation>
<dbReference type="PANTHER" id="PTHR35458">
    <property type="entry name" value="SLR0755 PROTEIN"/>
    <property type="match status" value="1"/>
</dbReference>
<keyword evidence="3" id="KW-0614">Plasmid</keyword>
<dbReference type="PANTHER" id="PTHR35458:SF8">
    <property type="entry name" value="SLR0650 PROTEIN"/>
    <property type="match status" value="1"/>
</dbReference>
<dbReference type="HOGENOM" id="CLU_808262_0_0_3"/>
<gene>
    <name evidence="3" type="ordered locus">Cyan7425_0165</name>
</gene>
<keyword evidence="1" id="KW-0472">Membrane</keyword>
<dbReference type="Gene3D" id="3.40.50.1010">
    <property type="entry name" value="5'-nuclease"/>
    <property type="match status" value="1"/>
</dbReference>
<feature type="domain" description="NYN" evidence="2">
    <location>
        <begin position="171"/>
        <end position="317"/>
    </location>
</feature>
<dbReference type="AlphaFoldDB" id="B8HZL2"/>
<proteinExistence type="predicted"/>